<dbReference type="CDD" id="cd22332">
    <property type="entry name" value="HsdR_N"/>
    <property type="match status" value="1"/>
</dbReference>
<comment type="function">
    <text evidence="10">Subunit R is required for both nuclease and ATPase activities, but not for modification.</text>
</comment>
<feature type="domain" description="Helicase ATP-binding" evidence="11">
    <location>
        <begin position="275"/>
        <end position="451"/>
    </location>
</feature>
<dbReference type="CDD" id="cd18030">
    <property type="entry name" value="DEXHc_RE_I_HsdR"/>
    <property type="match status" value="1"/>
</dbReference>
<dbReference type="InterPro" id="IPR027417">
    <property type="entry name" value="P-loop_NTPase"/>
</dbReference>
<comment type="subunit">
    <text evidence="10">The type I restriction/modification system is composed of three polypeptides R, M and S.</text>
</comment>
<dbReference type="RefSeq" id="WP_147130867.1">
    <property type="nucleotide sequence ID" value="NZ_VOSC01000007.1"/>
</dbReference>
<dbReference type="Pfam" id="PF04313">
    <property type="entry name" value="HSDR_N"/>
    <property type="match status" value="1"/>
</dbReference>
<organism evidence="12 13">
    <name type="scientific">Seonamhaeicola algicola</name>
    <dbReference type="NCBI Taxonomy" id="1719036"/>
    <lineage>
        <taxon>Bacteria</taxon>
        <taxon>Pseudomonadati</taxon>
        <taxon>Bacteroidota</taxon>
        <taxon>Flavobacteriia</taxon>
        <taxon>Flavobacteriales</taxon>
        <taxon>Flavobacteriaceae</taxon>
    </lineage>
</organism>
<keyword evidence="13" id="KW-1185">Reference proteome</keyword>
<dbReference type="GO" id="GO:0005524">
    <property type="term" value="F:ATP binding"/>
    <property type="evidence" value="ECO:0007669"/>
    <property type="project" value="UniProtKB-KW"/>
</dbReference>
<evidence type="ECO:0000256" key="7">
    <source>
        <dbReference type="ARBA" id="ARBA00022801"/>
    </source>
</evidence>
<proteinExistence type="inferred from homology"/>
<keyword evidence="6 12" id="KW-0255">Endonuclease</keyword>
<evidence type="ECO:0000313" key="12">
    <source>
        <dbReference type="EMBL" id="TXE13846.1"/>
    </source>
</evidence>
<keyword evidence="5 10" id="KW-0680">Restriction system</keyword>
<keyword evidence="9 10" id="KW-0238">DNA-binding</keyword>
<dbReference type="Gene3D" id="3.90.1570.50">
    <property type="match status" value="1"/>
</dbReference>
<dbReference type="InterPro" id="IPR040980">
    <property type="entry name" value="SWI2_SNF2"/>
</dbReference>
<dbReference type="CDD" id="cd18800">
    <property type="entry name" value="SF2_C_EcoR124I-like"/>
    <property type="match status" value="1"/>
</dbReference>
<dbReference type="PANTHER" id="PTHR30195:SF15">
    <property type="entry name" value="TYPE I RESTRICTION ENZYME HINDI ENDONUCLEASE SUBUNIT"/>
    <property type="match status" value="1"/>
</dbReference>
<comment type="similarity">
    <text evidence="2 10">Belongs to the HsdR family.</text>
</comment>
<dbReference type="Proteomes" id="UP000321790">
    <property type="component" value="Unassembled WGS sequence"/>
</dbReference>
<comment type="catalytic activity">
    <reaction evidence="1 10">
        <text>Endonucleolytic cleavage of DNA to give random double-stranded fragments with terminal 5'-phosphates, ATP is simultaneously hydrolyzed.</text>
        <dbReference type="EC" id="3.1.21.3"/>
    </reaction>
</comment>
<dbReference type="Gene3D" id="3.40.50.300">
    <property type="entry name" value="P-loop containing nucleotide triphosphate hydrolases"/>
    <property type="match status" value="3"/>
</dbReference>
<dbReference type="InterPro" id="IPR055180">
    <property type="entry name" value="HsdR_RecA-like_helicase_dom_2"/>
</dbReference>
<dbReference type="Pfam" id="PF18766">
    <property type="entry name" value="SWI2_SNF2"/>
    <property type="match status" value="1"/>
</dbReference>
<name>A0A5C7AYF7_9FLAO</name>
<dbReference type="InterPro" id="IPR051268">
    <property type="entry name" value="Type-I_R_enzyme_R_subunit"/>
</dbReference>
<dbReference type="AlphaFoldDB" id="A0A5C7AYF7"/>
<evidence type="ECO:0000256" key="9">
    <source>
        <dbReference type="ARBA" id="ARBA00023125"/>
    </source>
</evidence>
<dbReference type="PANTHER" id="PTHR30195">
    <property type="entry name" value="TYPE I SITE-SPECIFIC DEOXYRIBONUCLEASE PROTEIN SUBUNIT M AND R"/>
    <property type="match status" value="1"/>
</dbReference>
<keyword evidence="8 10" id="KW-0067">ATP-binding</keyword>
<keyword evidence="3" id="KW-0540">Nuclease</keyword>
<dbReference type="EMBL" id="VOSC01000007">
    <property type="protein sequence ID" value="TXE13846.1"/>
    <property type="molecule type" value="Genomic_DNA"/>
</dbReference>
<comment type="caution">
    <text evidence="12">The sequence shown here is derived from an EMBL/GenBank/DDBJ whole genome shotgun (WGS) entry which is preliminary data.</text>
</comment>
<accession>A0A5C7AYF7</accession>
<evidence type="ECO:0000256" key="6">
    <source>
        <dbReference type="ARBA" id="ARBA00022759"/>
    </source>
</evidence>
<gene>
    <name evidence="12" type="ORF">FUA26_01840</name>
</gene>
<keyword evidence="7 10" id="KW-0378">Hydrolase</keyword>
<dbReference type="NCBIfam" id="TIGR00348">
    <property type="entry name" value="hsdR"/>
    <property type="match status" value="1"/>
</dbReference>
<dbReference type="GO" id="GO:0009035">
    <property type="term" value="F:type I site-specific deoxyribonuclease activity"/>
    <property type="evidence" value="ECO:0007669"/>
    <property type="project" value="UniProtKB-EC"/>
</dbReference>
<dbReference type="OrthoDB" id="9758243at2"/>
<dbReference type="GO" id="GO:0003677">
    <property type="term" value="F:DNA binding"/>
    <property type="evidence" value="ECO:0007669"/>
    <property type="project" value="UniProtKB-KW"/>
</dbReference>
<dbReference type="SUPFAM" id="SSF52540">
    <property type="entry name" value="P-loop containing nucleoside triphosphate hydrolases"/>
    <property type="match status" value="2"/>
</dbReference>
<dbReference type="InterPro" id="IPR021810">
    <property type="entry name" value="T1RH-like_C"/>
</dbReference>
<evidence type="ECO:0000256" key="10">
    <source>
        <dbReference type="RuleBase" id="RU364115"/>
    </source>
</evidence>
<evidence type="ECO:0000256" key="2">
    <source>
        <dbReference type="ARBA" id="ARBA00008598"/>
    </source>
</evidence>
<evidence type="ECO:0000256" key="3">
    <source>
        <dbReference type="ARBA" id="ARBA00022722"/>
    </source>
</evidence>
<protein>
    <recommendedName>
        <fullName evidence="10">Type I restriction enzyme endonuclease subunit</fullName>
        <shortName evidence="10">R protein</shortName>
        <ecNumber evidence="10">3.1.21.3</ecNumber>
    </recommendedName>
</protein>
<dbReference type="InterPro" id="IPR014001">
    <property type="entry name" value="Helicase_ATP-bd"/>
</dbReference>
<dbReference type="InterPro" id="IPR004473">
    <property type="entry name" value="Restrct_endonuc_typeI_HsdR"/>
</dbReference>
<dbReference type="Pfam" id="PF22679">
    <property type="entry name" value="T1R_D3-like"/>
    <property type="match status" value="1"/>
</dbReference>
<reference evidence="13" key="1">
    <citation type="submission" date="2019-08" db="EMBL/GenBank/DDBJ databases">
        <title>Seonamhaeicola sediminis sp. nov., isolated from marine sediment.</title>
        <authorList>
            <person name="Cao W.R."/>
        </authorList>
    </citation>
    <scope>NUCLEOTIDE SEQUENCE [LARGE SCALE GENOMIC DNA]</scope>
    <source>
        <strain evidence="13">Gy8</strain>
    </source>
</reference>
<evidence type="ECO:0000256" key="4">
    <source>
        <dbReference type="ARBA" id="ARBA00022741"/>
    </source>
</evidence>
<dbReference type="PROSITE" id="PS51192">
    <property type="entry name" value="HELICASE_ATP_BIND_1"/>
    <property type="match status" value="1"/>
</dbReference>
<dbReference type="InterPro" id="IPR007409">
    <property type="entry name" value="Restrct_endonuc_type1_HsdR_N"/>
</dbReference>
<dbReference type="SMART" id="SM00487">
    <property type="entry name" value="DEXDc"/>
    <property type="match status" value="1"/>
</dbReference>
<evidence type="ECO:0000256" key="1">
    <source>
        <dbReference type="ARBA" id="ARBA00000851"/>
    </source>
</evidence>
<dbReference type="Pfam" id="PF11867">
    <property type="entry name" value="T1RH-like_C"/>
    <property type="match status" value="1"/>
</dbReference>
<dbReference type="GO" id="GO:0009307">
    <property type="term" value="P:DNA restriction-modification system"/>
    <property type="evidence" value="ECO:0007669"/>
    <property type="project" value="UniProtKB-KW"/>
</dbReference>
<evidence type="ECO:0000259" key="11">
    <source>
        <dbReference type="PROSITE" id="PS51192"/>
    </source>
</evidence>
<keyword evidence="4 10" id="KW-0547">Nucleotide-binding</keyword>
<dbReference type="EC" id="3.1.21.3" evidence="10"/>
<evidence type="ECO:0000256" key="8">
    <source>
        <dbReference type="ARBA" id="ARBA00022840"/>
    </source>
</evidence>
<sequence>MTTEATIEQATIDWLEDLGYTHKDGTAIAHHPKDVVLKDEQLAFIQKTYPQLPADIQGLAVAEFTNNVGADLEHRNRSFHLKCTKGIDLNYEDAQGNEKAVHVYPIDFNNPENNSFWAVNQFSITGKNKRRPDIIIYINGLPLVLFELKNWYDENTNLKEAHNQIEHYKKDIPQLFEYNALTVISDGNEAQHGMFSSGMEWFAPWKSITGKDTVGEDDFQMHTLLFGLFPKARLLNYIKNFIFHEDHNGSLIKKGAKYHQFFGVNFAVEAAKKSVRPFGDGRIGVIWHTQGSGKSISMAIYTGILRSLPELKNPTIVVQVDRSDLDMQLYENFVLAKDLVGDVHHADSTDDLRKLLSAGAGGVIFTTIEKFRLKQTTDEALGELEHPVLSERENIIVMADEAHRTQYGLLDGFASNLRKALPNASFIGFTGTPVDSKDADTEEVFGNVIHTYDIKQAVEDKATVNIYYEPRLAKLHLWNEAIDDEVDAITNDEEDTGNLKWAAIEDAAGSEDRVNKIAKDILQHFTKRIETLNGKAMVVCMSRRNCVKMYNALSALEDCPEVAVVMTGNISKDPIDWNEHIRTKDAQEALKKRFRKVDDPLKIVIVRDMWLTGFDAPCVHTMYVDKIMKGHNLMQAITRTNRVFKDKENGVIVDYIGIGDNLKTATDKYTKGGGTGKPTIDMEQALELFFNQVEVCKAMLPETIDYSNWKAIREADKVLLVKSGVNHLVKYDEDANNFMKAEKKLSGLLSIVKSQPAIQEFAVDVLYMQHVSKAVRNAKSVKSSRSEQKQQIKELISQSIDSEDIVDVFEMAGIEKPDISILDETFLLGAKKEKDGNALKIEIIKNILKDEIKLRLHKNIKKYTSLKEELEKVIDKYHNNALDSYATIAELVERAQELQQDDKRTDELGLSEEELAFYDILAAKQDIIKEKGPMQDIVHAVVQAVKSNLQLDWTKKENAKAAIRLAVKKELRGKVSISKLNDILAEIMQQAEGQFSDWSA</sequence>
<evidence type="ECO:0000313" key="13">
    <source>
        <dbReference type="Proteomes" id="UP000321790"/>
    </source>
</evidence>
<evidence type="ECO:0000256" key="5">
    <source>
        <dbReference type="ARBA" id="ARBA00022747"/>
    </source>
</evidence>